<reference evidence="3" key="1">
    <citation type="submission" date="2025-08" db="UniProtKB">
        <authorList>
            <consortium name="Ensembl"/>
        </authorList>
    </citation>
    <scope>IDENTIFICATION</scope>
</reference>
<reference evidence="3" key="2">
    <citation type="submission" date="2025-09" db="UniProtKB">
        <authorList>
            <consortium name="Ensembl"/>
        </authorList>
    </citation>
    <scope>IDENTIFICATION</scope>
</reference>
<name>A0A8C5LVG3_9ANUR</name>
<dbReference type="GeneTree" id="ENSGT01010000228630"/>
<sequence length="357" mass="40165">MVRSSTRRTPGRPISTPGGTPASPITAYFGSSRSRPAAQPPAKMAAVPAQMEPSSQGGQLAMQRLEMLIADLPTHAELPTRTDLKDMLDQIQLTFGQEITAVRADISAIDERVARLEETAAAHQICPHDQNTLADQRLSDMTRRIDDLENRSRRHNIRVRGVHEGVTELKDFLMGAFTQILGCPPLHHTVIDRAHRALRPRAVADSGPPRDIICHLPDFAIKEEIMLRARARRKWRFANENFELFQDLSPHTLFARSSLRPVTQLLREADIPYRWGFPFSLQVRRNNQLHTIRTPKDVDLFLSELHLPQIETVDWEHSPLMISPPTCQAGSPRPQRSPRDGRRSTAPHSATPDPAPI</sequence>
<dbReference type="InterPro" id="IPR004244">
    <property type="entry name" value="Transposase_22"/>
</dbReference>
<feature type="coiled-coil region" evidence="1">
    <location>
        <begin position="99"/>
        <end position="158"/>
    </location>
</feature>
<evidence type="ECO:0000256" key="2">
    <source>
        <dbReference type="SAM" id="MobiDB-lite"/>
    </source>
</evidence>
<evidence type="ECO:0000313" key="3">
    <source>
        <dbReference type="Ensembl" id="ENSLLEP00000003809.1"/>
    </source>
</evidence>
<dbReference type="Proteomes" id="UP000694569">
    <property type="component" value="Unplaced"/>
</dbReference>
<evidence type="ECO:0000256" key="1">
    <source>
        <dbReference type="SAM" id="Coils"/>
    </source>
</evidence>
<dbReference type="Ensembl" id="ENSLLET00000003986.1">
    <property type="protein sequence ID" value="ENSLLEP00000003809.1"/>
    <property type="gene ID" value="ENSLLEG00000002449.1"/>
</dbReference>
<dbReference type="Gene3D" id="3.30.70.1820">
    <property type="entry name" value="L1 transposable element, RRM domain"/>
    <property type="match status" value="1"/>
</dbReference>
<proteinExistence type="predicted"/>
<keyword evidence="4" id="KW-1185">Reference proteome</keyword>
<organism evidence="3 4">
    <name type="scientific">Leptobrachium leishanense</name>
    <name type="common">Leishan spiny toad</name>
    <dbReference type="NCBI Taxonomy" id="445787"/>
    <lineage>
        <taxon>Eukaryota</taxon>
        <taxon>Metazoa</taxon>
        <taxon>Chordata</taxon>
        <taxon>Craniata</taxon>
        <taxon>Vertebrata</taxon>
        <taxon>Euteleostomi</taxon>
        <taxon>Amphibia</taxon>
        <taxon>Batrachia</taxon>
        <taxon>Anura</taxon>
        <taxon>Pelobatoidea</taxon>
        <taxon>Megophryidae</taxon>
        <taxon>Leptobrachium</taxon>
    </lineage>
</organism>
<dbReference type="PANTHER" id="PTHR11505">
    <property type="entry name" value="L1 TRANSPOSABLE ELEMENT-RELATED"/>
    <property type="match status" value="1"/>
</dbReference>
<dbReference type="AlphaFoldDB" id="A0A8C5LVG3"/>
<protein>
    <submittedName>
        <fullName evidence="3">Uncharacterized protein</fullName>
    </submittedName>
</protein>
<accession>A0A8C5LVG3</accession>
<feature type="region of interest" description="Disordered" evidence="2">
    <location>
        <begin position="1"/>
        <end position="45"/>
    </location>
</feature>
<feature type="compositionally biased region" description="Basic residues" evidence="2">
    <location>
        <begin position="1"/>
        <end position="10"/>
    </location>
</feature>
<evidence type="ECO:0000313" key="4">
    <source>
        <dbReference type="Proteomes" id="UP000694569"/>
    </source>
</evidence>
<feature type="region of interest" description="Disordered" evidence="2">
    <location>
        <begin position="321"/>
        <end position="357"/>
    </location>
</feature>
<keyword evidence="1" id="KW-0175">Coiled coil</keyword>
<dbReference type="OrthoDB" id="9909646at2759"/>